<name>A0A1Y2M189_EPING</name>
<dbReference type="InterPro" id="IPR038883">
    <property type="entry name" value="AN11006-like"/>
</dbReference>
<keyword evidence="2" id="KW-1185">Reference proteome</keyword>
<evidence type="ECO:0008006" key="3">
    <source>
        <dbReference type="Google" id="ProtNLM"/>
    </source>
</evidence>
<evidence type="ECO:0000313" key="2">
    <source>
        <dbReference type="Proteomes" id="UP000193240"/>
    </source>
</evidence>
<dbReference type="PANTHER" id="PTHR42085:SF1">
    <property type="entry name" value="F-BOX DOMAIN-CONTAINING PROTEIN"/>
    <property type="match status" value="1"/>
</dbReference>
<reference evidence="1 2" key="1">
    <citation type="journal article" date="2017" name="Genome Announc.">
        <title>Genome sequence of the saprophytic ascomycete Epicoccum nigrum ICMP 19927 strain isolated from New Zealand.</title>
        <authorList>
            <person name="Fokin M."/>
            <person name="Fleetwood D."/>
            <person name="Weir B.S."/>
            <person name="Villas-Boas S.G."/>
        </authorList>
    </citation>
    <scope>NUCLEOTIDE SEQUENCE [LARGE SCALE GENOMIC DNA]</scope>
    <source>
        <strain evidence="1 2">ICMP 19927</strain>
    </source>
</reference>
<gene>
    <name evidence="1" type="ORF">B5807_05887</name>
</gene>
<sequence>MNTVVKTRSTKEKEAGEVSDVDKVINEAKEKINEAPVAKTELSNKHEGEKVSPLLRLPGELRNKIYDFLTIDDDVDFTLNTSNLIVSLHKYKVFTQVSRQLRKELHSYILYHGVFHIEYEHLDRFDRSFANEKMLRISNLALDITDASSNIDAAPPTAKKLTPLCKEGRLRRIITKGVYGCWKIKKWSGAYCARTMDVVEDLSVLMNVESIGHDVTVEKGKETSTERQMRLDHERFSGLMLYKWIHRII</sequence>
<dbReference type="Proteomes" id="UP000193240">
    <property type="component" value="Unassembled WGS sequence"/>
</dbReference>
<dbReference type="EMBL" id="KZ107843">
    <property type="protein sequence ID" value="OSS49781.1"/>
    <property type="molecule type" value="Genomic_DNA"/>
</dbReference>
<protein>
    <recommendedName>
        <fullName evidence="3">F-box domain-containing protein</fullName>
    </recommendedName>
</protein>
<accession>A0A1Y2M189</accession>
<proteinExistence type="predicted"/>
<evidence type="ECO:0000313" key="1">
    <source>
        <dbReference type="EMBL" id="OSS49781.1"/>
    </source>
</evidence>
<dbReference type="AlphaFoldDB" id="A0A1Y2M189"/>
<dbReference type="PANTHER" id="PTHR42085">
    <property type="entry name" value="F-BOX DOMAIN-CONTAINING PROTEIN"/>
    <property type="match status" value="1"/>
</dbReference>
<dbReference type="InParanoid" id="A0A1Y2M189"/>
<organism evidence="1 2">
    <name type="scientific">Epicoccum nigrum</name>
    <name type="common">Soil fungus</name>
    <name type="synonym">Epicoccum purpurascens</name>
    <dbReference type="NCBI Taxonomy" id="105696"/>
    <lineage>
        <taxon>Eukaryota</taxon>
        <taxon>Fungi</taxon>
        <taxon>Dikarya</taxon>
        <taxon>Ascomycota</taxon>
        <taxon>Pezizomycotina</taxon>
        <taxon>Dothideomycetes</taxon>
        <taxon>Pleosporomycetidae</taxon>
        <taxon>Pleosporales</taxon>
        <taxon>Pleosporineae</taxon>
        <taxon>Didymellaceae</taxon>
        <taxon>Epicoccum</taxon>
    </lineage>
</organism>